<dbReference type="EMBL" id="VLTN01000001">
    <property type="protein sequence ID" value="KAA0157482.1"/>
    <property type="molecule type" value="Genomic_DNA"/>
</dbReference>
<evidence type="ECO:0000313" key="7">
    <source>
        <dbReference type="EMBL" id="KAA0157482.1"/>
    </source>
</evidence>
<accession>A0A5A8CWD7</accession>
<proteinExistence type="inferred from homology"/>
<organism evidence="7 8">
    <name type="scientific">Cafeteria roenbergensis</name>
    <name type="common">Marine flagellate</name>
    <dbReference type="NCBI Taxonomy" id="33653"/>
    <lineage>
        <taxon>Eukaryota</taxon>
        <taxon>Sar</taxon>
        <taxon>Stramenopiles</taxon>
        <taxon>Bigyra</taxon>
        <taxon>Opalozoa</taxon>
        <taxon>Bicosoecida</taxon>
        <taxon>Cafeteriaceae</taxon>
        <taxon>Cafeteria</taxon>
    </lineage>
</organism>
<dbReference type="GO" id="GO:0000077">
    <property type="term" value="P:DNA damage checkpoint signaling"/>
    <property type="evidence" value="ECO:0007669"/>
    <property type="project" value="InterPro"/>
</dbReference>
<dbReference type="Gene3D" id="3.70.10.10">
    <property type="match status" value="1"/>
</dbReference>
<dbReference type="InterPro" id="IPR003021">
    <property type="entry name" value="Rad1_Rec1_Rad17"/>
</dbReference>
<protein>
    <submittedName>
        <fullName evidence="7">Uncharacterized protein</fullName>
    </submittedName>
</protein>
<dbReference type="GO" id="GO:0006281">
    <property type="term" value="P:DNA repair"/>
    <property type="evidence" value="ECO:0007669"/>
    <property type="project" value="UniProtKB-KW"/>
</dbReference>
<keyword evidence="8" id="KW-1185">Reference proteome</keyword>
<dbReference type="PANTHER" id="PTHR10870:SF0">
    <property type="entry name" value="CELL CYCLE CHECKPOINT PROTEIN RAD1"/>
    <property type="match status" value="1"/>
</dbReference>
<sequence length="435" mass="46616">MAAEDHKVGFEATTSSIKDMFTTLNAAYDGKRDRKALIIASDRGFRVSVANQERSMYAVAYLDSGMFSKFVCAPAAGASDVRLKVSLHALLQCMTVFGSGVKLESTMMRFAYSDETALVTLHLHENRCTTECEIATFDVTEEDDDEASLSIGEQFRPEVTVAQVSVQADVLRECFQEILGIAGAAGVTLTIANRVPYFRLSTAGTSGSCSVDLPRGSDAVMAHSVTPHGDAGGDALEAASTAEHSVSSEFLAPLVEQAIRPLSSSTTAFIRLNRDGVLSINHRIAVECQPDVYVSVVVLPVTYEEEDGEEEEAAHASGAVGASPERSRSLASRDTSVTRAQQAAALDTMSMMREVQQRDIAKARSDAAAERDADILRMASAANERVYGRGFSPSERGARPRTHGKGHSGRRGPRSMVRDAGLDDDDDDDDGDASD</sequence>
<dbReference type="AlphaFoldDB" id="A0A5A8CWD7"/>
<comment type="similarity">
    <text evidence="2">Belongs to the rad1 family.</text>
</comment>
<dbReference type="Proteomes" id="UP000323011">
    <property type="component" value="Unassembled WGS sequence"/>
</dbReference>
<comment type="caution">
    <text evidence="7">The sequence shown here is derived from an EMBL/GenBank/DDBJ whole genome shotgun (WGS) entry which is preliminary data.</text>
</comment>
<name>A0A5A8CWD7_CAFRO</name>
<feature type="compositionally biased region" description="Acidic residues" evidence="6">
    <location>
        <begin position="422"/>
        <end position="435"/>
    </location>
</feature>
<evidence type="ECO:0000256" key="2">
    <source>
        <dbReference type="ARBA" id="ARBA00010991"/>
    </source>
</evidence>
<reference evidence="7" key="1">
    <citation type="submission" date="2019-07" db="EMBL/GenBank/DDBJ databases">
        <title>Genomes of Cafeteria roenbergensis.</title>
        <authorList>
            <person name="Fischer M.G."/>
            <person name="Hackl T."/>
            <person name="Roman M."/>
        </authorList>
    </citation>
    <scope>NUCLEOTIDE SEQUENCE [LARGE SCALE GENOMIC DNA]</scope>
    <source>
        <strain evidence="7">BVI</strain>
    </source>
</reference>
<feature type="region of interest" description="Disordered" evidence="6">
    <location>
        <begin position="306"/>
        <end position="342"/>
    </location>
</feature>
<evidence type="ECO:0000256" key="4">
    <source>
        <dbReference type="ARBA" id="ARBA00023204"/>
    </source>
</evidence>
<keyword evidence="4" id="KW-0234">DNA repair</keyword>
<evidence type="ECO:0000256" key="3">
    <source>
        <dbReference type="ARBA" id="ARBA00022763"/>
    </source>
</evidence>
<gene>
    <name evidence="7" type="ORF">FNF29_00058</name>
</gene>
<evidence type="ECO:0000256" key="1">
    <source>
        <dbReference type="ARBA" id="ARBA00004123"/>
    </source>
</evidence>
<evidence type="ECO:0000313" key="8">
    <source>
        <dbReference type="Proteomes" id="UP000323011"/>
    </source>
</evidence>
<feature type="compositionally biased region" description="Polar residues" evidence="6">
    <location>
        <begin position="329"/>
        <end position="341"/>
    </location>
</feature>
<dbReference type="Pfam" id="PF02144">
    <property type="entry name" value="Rad1"/>
    <property type="match status" value="1"/>
</dbReference>
<keyword evidence="5" id="KW-0539">Nucleus</keyword>
<evidence type="ECO:0000256" key="6">
    <source>
        <dbReference type="SAM" id="MobiDB-lite"/>
    </source>
</evidence>
<feature type="region of interest" description="Disordered" evidence="6">
    <location>
        <begin position="383"/>
        <end position="435"/>
    </location>
</feature>
<evidence type="ECO:0000256" key="5">
    <source>
        <dbReference type="ARBA" id="ARBA00023242"/>
    </source>
</evidence>
<dbReference type="GO" id="GO:0030896">
    <property type="term" value="C:checkpoint clamp complex"/>
    <property type="evidence" value="ECO:0007669"/>
    <property type="project" value="TreeGrafter"/>
</dbReference>
<keyword evidence="3" id="KW-0227">DNA damage</keyword>
<dbReference type="PANTHER" id="PTHR10870">
    <property type="entry name" value="CELL CYCLE CHECKPOINT PROTEIN RAD1"/>
    <property type="match status" value="1"/>
</dbReference>
<dbReference type="OMA" id="RCTTECE"/>
<feature type="compositionally biased region" description="Basic residues" evidence="6">
    <location>
        <begin position="399"/>
        <end position="413"/>
    </location>
</feature>
<comment type="subcellular location">
    <subcellularLocation>
        <location evidence="1">Nucleus</location>
    </subcellularLocation>
</comment>